<evidence type="ECO:0000313" key="1">
    <source>
        <dbReference type="EMBL" id="MPC62996.1"/>
    </source>
</evidence>
<reference evidence="1 2" key="1">
    <citation type="submission" date="2019-05" db="EMBL/GenBank/DDBJ databases">
        <title>Another draft genome of Portunus trituberculatus and its Hox gene families provides insights of decapod evolution.</title>
        <authorList>
            <person name="Jeong J.-H."/>
            <person name="Song I."/>
            <person name="Kim S."/>
            <person name="Choi T."/>
            <person name="Kim D."/>
            <person name="Ryu S."/>
            <person name="Kim W."/>
        </authorList>
    </citation>
    <scope>NUCLEOTIDE SEQUENCE [LARGE SCALE GENOMIC DNA]</scope>
    <source>
        <tissue evidence="1">Muscle</tissue>
    </source>
</reference>
<protein>
    <submittedName>
        <fullName evidence="1">Uncharacterized protein</fullName>
    </submittedName>
</protein>
<gene>
    <name evidence="1" type="ORF">E2C01_057088</name>
</gene>
<dbReference type="Proteomes" id="UP000324222">
    <property type="component" value="Unassembled WGS sequence"/>
</dbReference>
<dbReference type="EMBL" id="VSRR010020308">
    <property type="protein sequence ID" value="MPC62996.1"/>
    <property type="molecule type" value="Genomic_DNA"/>
</dbReference>
<dbReference type="AlphaFoldDB" id="A0A5B7GZF0"/>
<evidence type="ECO:0000313" key="2">
    <source>
        <dbReference type="Proteomes" id="UP000324222"/>
    </source>
</evidence>
<name>A0A5B7GZF0_PORTR</name>
<proteinExistence type="predicted"/>
<keyword evidence="2" id="KW-1185">Reference proteome</keyword>
<comment type="caution">
    <text evidence="1">The sequence shown here is derived from an EMBL/GenBank/DDBJ whole genome shotgun (WGS) entry which is preliminary data.</text>
</comment>
<organism evidence="1 2">
    <name type="scientific">Portunus trituberculatus</name>
    <name type="common">Swimming crab</name>
    <name type="synonym">Neptunus trituberculatus</name>
    <dbReference type="NCBI Taxonomy" id="210409"/>
    <lineage>
        <taxon>Eukaryota</taxon>
        <taxon>Metazoa</taxon>
        <taxon>Ecdysozoa</taxon>
        <taxon>Arthropoda</taxon>
        <taxon>Crustacea</taxon>
        <taxon>Multicrustacea</taxon>
        <taxon>Malacostraca</taxon>
        <taxon>Eumalacostraca</taxon>
        <taxon>Eucarida</taxon>
        <taxon>Decapoda</taxon>
        <taxon>Pleocyemata</taxon>
        <taxon>Brachyura</taxon>
        <taxon>Eubrachyura</taxon>
        <taxon>Portunoidea</taxon>
        <taxon>Portunidae</taxon>
        <taxon>Portuninae</taxon>
        <taxon>Portunus</taxon>
    </lineage>
</organism>
<accession>A0A5B7GZF0</accession>
<sequence>MVQEELSLLLISHSPPHGALTPVVFWIRMCCELFSDPPLTSLNVFLRLTTQEVTTSYLSSLSRGSTRPIYGDV</sequence>